<evidence type="ECO:0000256" key="5">
    <source>
        <dbReference type="ARBA" id="ARBA00022692"/>
    </source>
</evidence>
<evidence type="ECO:0000256" key="8">
    <source>
        <dbReference type="SAM" id="Phobius"/>
    </source>
</evidence>
<proteinExistence type="inferred from homology"/>
<dbReference type="PANTHER" id="PTHR43568">
    <property type="entry name" value="P PROTEIN"/>
    <property type="match status" value="1"/>
</dbReference>
<keyword evidence="6 8" id="KW-1133">Transmembrane helix</keyword>
<gene>
    <name evidence="10" type="ORF">H8Z83_14260</name>
</gene>
<dbReference type="PRINTS" id="PR00758">
    <property type="entry name" value="ARSENICPUMP"/>
</dbReference>
<feature type="transmembrane region" description="Helical" evidence="8">
    <location>
        <begin position="239"/>
        <end position="260"/>
    </location>
</feature>
<comment type="subcellular location">
    <subcellularLocation>
        <location evidence="1">Cell membrane</location>
        <topology evidence="1">Multi-pass membrane protein</topology>
    </subcellularLocation>
</comment>
<evidence type="ECO:0000256" key="3">
    <source>
        <dbReference type="ARBA" id="ARBA00022448"/>
    </source>
</evidence>
<organism evidence="10 11">
    <name type="scientific">Dysosmobacter segnis</name>
    <dbReference type="NCBI Taxonomy" id="2763042"/>
    <lineage>
        <taxon>Bacteria</taxon>
        <taxon>Bacillati</taxon>
        <taxon>Bacillota</taxon>
        <taxon>Clostridia</taxon>
        <taxon>Eubacteriales</taxon>
        <taxon>Oscillospiraceae</taxon>
        <taxon>Dysosmobacter</taxon>
    </lineage>
</organism>
<evidence type="ECO:0000256" key="2">
    <source>
        <dbReference type="ARBA" id="ARBA00009843"/>
    </source>
</evidence>
<evidence type="ECO:0000256" key="1">
    <source>
        <dbReference type="ARBA" id="ARBA00004651"/>
    </source>
</evidence>
<comment type="caution">
    <text evidence="10">The sequence shown here is derived from an EMBL/GenBank/DDBJ whole genome shotgun (WGS) entry which is preliminary data.</text>
</comment>
<dbReference type="InterPro" id="IPR000802">
    <property type="entry name" value="Arsenical_pump_ArsB"/>
</dbReference>
<evidence type="ECO:0000313" key="10">
    <source>
        <dbReference type="EMBL" id="MBC5771459.1"/>
    </source>
</evidence>
<keyword evidence="5 8" id="KW-0812">Transmembrane</keyword>
<keyword evidence="7 8" id="KW-0472">Membrane</keyword>
<feature type="transmembrane region" description="Helical" evidence="8">
    <location>
        <begin position="368"/>
        <end position="385"/>
    </location>
</feature>
<protein>
    <submittedName>
        <fullName evidence="10">TRAP transporter large permease subunit</fullName>
    </submittedName>
</protein>
<feature type="transmembrane region" description="Helical" evidence="8">
    <location>
        <begin position="272"/>
        <end position="290"/>
    </location>
</feature>
<feature type="transmembrane region" description="Helical" evidence="8">
    <location>
        <begin position="208"/>
        <end position="233"/>
    </location>
</feature>
<keyword evidence="3" id="KW-0813">Transport</keyword>
<dbReference type="AlphaFoldDB" id="A0A923ML08"/>
<dbReference type="GO" id="GO:0005886">
    <property type="term" value="C:plasma membrane"/>
    <property type="evidence" value="ECO:0007669"/>
    <property type="project" value="UniProtKB-SubCell"/>
</dbReference>
<dbReference type="Proteomes" id="UP000620327">
    <property type="component" value="Unassembled WGS sequence"/>
</dbReference>
<evidence type="ECO:0000256" key="4">
    <source>
        <dbReference type="ARBA" id="ARBA00022475"/>
    </source>
</evidence>
<feature type="transmembrane region" description="Helical" evidence="8">
    <location>
        <begin position="80"/>
        <end position="98"/>
    </location>
</feature>
<evidence type="ECO:0000259" key="9">
    <source>
        <dbReference type="Pfam" id="PF03600"/>
    </source>
</evidence>
<dbReference type="InterPro" id="IPR051475">
    <property type="entry name" value="Diverse_Ion_Transporter"/>
</dbReference>
<dbReference type="PANTHER" id="PTHR43568:SF1">
    <property type="entry name" value="P PROTEIN"/>
    <property type="match status" value="1"/>
</dbReference>
<dbReference type="RefSeq" id="WP_187015654.1">
    <property type="nucleotide sequence ID" value="NZ_JACOQI010000017.1"/>
</dbReference>
<accession>A0A923ML08</accession>
<dbReference type="Pfam" id="PF03600">
    <property type="entry name" value="CitMHS"/>
    <property type="match status" value="1"/>
</dbReference>
<name>A0A923ML08_9FIRM</name>
<keyword evidence="11" id="KW-1185">Reference proteome</keyword>
<feature type="transmembrane region" description="Helical" evidence="8">
    <location>
        <begin position="310"/>
        <end position="329"/>
    </location>
</feature>
<sequence>MKTIALLTFIAVYALLLLLPKYRAVSALSAAALFLLLRIVPLGDVAGTVDWNVLMMLAGTMGTVDLFIRSNMPNRLSDRLVAVLPSVKWLIIALALFAGLVSAFVDNVATVLMLAPVGLAISKKLNISPAQPILAIAVSSNLQGAATLVGDTTSILLGGHMGLDFMDFFVYRGRPGLFWVVQAGALMTVPVMLFLFRKEKGKLYGAALTPVTDYLPTCLLLGTVLSLIAASFIPNKPEITNGLICMTFFLAGLAAECGRYGTALAKDVLKAIDYETLALLAGLFLVIRGIERAGIIDDLSYIITGMGGGNLFLTYTIIVWASVLISAFVDNIPYTATMLPVVGGVAAALGVDQTVLCFGLLVGATLGGNLTPVGASANIAACGILRREGYEVSAGQFMRIGVPFTLTAVLTGYVLCWLFYAGLGV</sequence>
<feature type="transmembrane region" description="Helical" evidence="8">
    <location>
        <begin position="397"/>
        <end position="420"/>
    </location>
</feature>
<feature type="transmembrane region" description="Helical" evidence="8">
    <location>
        <begin position="177"/>
        <end position="196"/>
    </location>
</feature>
<evidence type="ECO:0000256" key="7">
    <source>
        <dbReference type="ARBA" id="ARBA00023136"/>
    </source>
</evidence>
<keyword evidence="4" id="KW-1003">Cell membrane</keyword>
<comment type="similarity">
    <text evidence="2">Belongs to the CitM (TC 2.A.11) transporter family.</text>
</comment>
<dbReference type="InterPro" id="IPR004680">
    <property type="entry name" value="Cit_transptr-like_dom"/>
</dbReference>
<reference evidence="10" key="1">
    <citation type="submission" date="2020-08" db="EMBL/GenBank/DDBJ databases">
        <title>Genome public.</title>
        <authorList>
            <person name="Liu C."/>
            <person name="Sun Q."/>
        </authorList>
    </citation>
    <scope>NUCLEOTIDE SEQUENCE</scope>
    <source>
        <strain evidence="10">BX15</strain>
    </source>
</reference>
<feature type="domain" description="Citrate transporter-like" evidence="9">
    <location>
        <begin position="13"/>
        <end position="362"/>
    </location>
</feature>
<evidence type="ECO:0000313" key="11">
    <source>
        <dbReference type="Proteomes" id="UP000620327"/>
    </source>
</evidence>
<dbReference type="GO" id="GO:0015105">
    <property type="term" value="F:arsenite transmembrane transporter activity"/>
    <property type="evidence" value="ECO:0007669"/>
    <property type="project" value="InterPro"/>
</dbReference>
<dbReference type="EMBL" id="JACOQI010000017">
    <property type="protein sequence ID" value="MBC5771459.1"/>
    <property type="molecule type" value="Genomic_DNA"/>
</dbReference>
<evidence type="ECO:0000256" key="6">
    <source>
        <dbReference type="ARBA" id="ARBA00022989"/>
    </source>
</evidence>